<dbReference type="AlphaFoldDB" id="A0A834ZUX4"/>
<proteinExistence type="predicted"/>
<dbReference type="InterPro" id="IPR001012">
    <property type="entry name" value="UBX_dom"/>
</dbReference>
<dbReference type="GO" id="GO:0061025">
    <property type="term" value="P:membrane fusion"/>
    <property type="evidence" value="ECO:0007669"/>
    <property type="project" value="TreeGrafter"/>
</dbReference>
<protein>
    <recommendedName>
        <fullName evidence="2">UBX domain-containing protein</fullName>
    </recommendedName>
</protein>
<evidence type="ECO:0000259" key="2">
    <source>
        <dbReference type="PROSITE" id="PS50033"/>
    </source>
</evidence>
<dbReference type="PROSITE" id="PS50033">
    <property type="entry name" value="UBX"/>
    <property type="match status" value="1"/>
</dbReference>
<name>A0A834ZUX4_TETSI</name>
<dbReference type="SUPFAM" id="SSF102848">
    <property type="entry name" value="NSFL1 (p97 ATPase) cofactor p47, SEP domain"/>
    <property type="match status" value="1"/>
</dbReference>
<dbReference type="PANTHER" id="PTHR23333:SF20">
    <property type="entry name" value="NSFL1 COFACTOR P47"/>
    <property type="match status" value="1"/>
</dbReference>
<comment type="caution">
    <text evidence="3">The sequence shown here is derived from an EMBL/GenBank/DDBJ whole genome shotgun (WGS) entry which is preliminary data.</text>
</comment>
<organism evidence="3 4">
    <name type="scientific">Tetracentron sinense</name>
    <name type="common">Spur-leaf</name>
    <dbReference type="NCBI Taxonomy" id="13715"/>
    <lineage>
        <taxon>Eukaryota</taxon>
        <taxon>Viridiplantae</taxon>
        <taxon>Streptophyta</taxon>
        <taxon>Embryophyta</taxon>
        <taxon>Tracheophyta</taxon>
        <taxon>Spermatophyta</taxon>
        <taxon>Magnoliopsida</taxon>
        <taxon>Trochodendrales</taxon>
        <taxon>Trochodendraceae</taxon>
        <taxon>Tetracentron</taxon>
    </lineage>
</organism>
<gene>
    <name evidence="3" type="ORF">HHK36_002143</name>
</gene>
<keyword evidence="1" id="KW-0833">Ubl conjugation pathway</keyword>
<feature type="domain" description="UBX" evidence="2">
    <location>
        <begin position="241"/>
        <end position="318"/>
    </location>
</feature>
<dbReference type="Proteomes" id="UP000655225">
    <property type="component" value="Unassembled WGS sequence"/>
</dbReference>
<dbReference type="OMA" id="THIITFW"/>
<accession>A0A834ZUX4</accession>
<dbReference type="SUPFAM" id="SSF54236">
    <property type="entry name" value="Ubiquitin-like"/>
    <property type="match status" value="1"/>
</dbReference>
<reference evidence="3 4" key="1">
    <citation type="submission" date="2020-04" db="EMBL/GenBank/DDBJ databases">
        <title>Plant Genome Project.</title>
        <authorList>
            <person name="Zhang R.-G."/>
        </authorList>
    </citation>
    <scope>NUCLEOTIDE SEQUENCE [LARGE SCALE GENOMIC DNA]</scope>
    <source>
        <strain evidence="3">YNK0</strain>
        <tissue evidence="3">Leaf</tissue>
    </source>
</reference>
<dbReference type="PANTHER" id="PTHR23333">
    <property type="entry name" value="UBX DOMAIN CONTAINING PROTEIN"/>
    <property type="match status" value="1"/>
</dbReference>
<dbReference type="GO" id="GO:0043161">
    <property type="term" value="P:proteasome-mediated ubiquitin-dependent protein catabolic process"/>
    <property type="evidence" value="ECO:0007669"/>
    <property type="project" value="TreeGrafter"/>
</dbReference>
<dbReference type="CDD" id="cd01770">
    <property type="entry name" value="UBX_UBXN2"/>
    <property type="match status" value="1"/>
</dbReference>
<dbReference type="OrthoDB" id="25887at2759"/>
<dbReference type="GO" id="GO:0005829">
    <property type="term" value="C:cytosol"/>
    <property type="evidence" value="ECO:0007669"/>
    <property type="project" value="TreeGrafter"/>
</dbReference>
<dbReference type="EMBL" id="JABCRI010000001">
    <property type="protein sequence ID" value="KAF8414144.1"/>
    <property type="molecule type" value="Genomic_DNA"/>
</dbReference>
<dbReference type="Pfam" id="PF08059">
    <property type="entry name" value="SEP"/>
    <property type="match status" value="1"/>
</dbReference>
<evidence type="ECO:0000256" key="1">
    <source>
        <dbReference type="ARBA" id="ARBA00022786"/>
    </source>
</evidence>
<evidence type="ECO:0000313" key="3">
    <source>
        <dbReference type="EMBL" id="KAF8414144.1"/>
    </source>
</evidence>
<dbReference type="GO" id="GO:0031468">
    <property type="term" value="P:nuclear membrane reassembly"/>
    <property type="evidence" value="ECO:0007669"/>
    <property type="project" value="TreeGrafter"/>
</dbReference>
<dbReference type="Pfam" id="PF00789">
    <property type="entry name" value="UBX"/>
    <property type="match status" value="1"/>
</dbReference>
<sequence length="319" mass="34693">MPSWTCGDKFLLGLQWRKERMKKKGRGERYEKSILGGLLVQDPSKGNDVDAIFNQSSQLGAVEESADHLHPSSSSGSFTGTWRLLSREAVPSDPQQPETASDDIIINDGPLRKLDDPENASLEVISNEVLCGGGMMVSDLNAFAIDCFFSSDYCLHLTLQSIKKSMCPKELEPTDGRSAVDLNLIRRDKNIPEPKKHSVLFQGVGRTLGSGTTTPATAEPTVAATPLKTAPSPSLCLIVDETLPSTSIQLRLVDGTRMIARFNYHHTISDIHAFIDASGPGAARTYQLQTVGFPPKKLTDVNQTIEQAGIANTVVIQKF</sequence>
<dbReference type="SMART" id="SM00553">
    <property type="entry name" value="SEP"/>
    <property type="match status" value="1"/>
</dbReference>
<evidence type="ECO:0000313" key="4">
    <source>
        <dbReference type="Proteomes" id="UP000655225"/>
    </source>
</evidence>
<dbReference type="Gene3D" id="3.10.20.90">
    <property type="entry name" value="Phosphatidylinositol 3-kinase Catalytic Subunit, Chain A, domain 1"/>
    <property type="match status" value="1"/>
</dbReference>
<dbReference type="GO" id="GO:0005634">
    <property type="term" value="C:nucleus"/>
    <property type="evidence" value="ECO:0007669"/>
    <property type="project" value="TreeGrafter"/>
</dbReference>
<dbReference type="InterPro" id="IPR012989">
    <property type="entry name" value="SEP_domain"/>
</dbReference>
<keyword evidence="4" id="KW-1185">Reference proteome</keyword>
<dbReference type="GO" id="GO:0000045">
    <property type="term" value="P:autophagosome assembly"/>
    <property type="evidence" value="ECO:0007669"/>
    <property type="project" value="TreeGrafter"/>
</dbReference>
<dbReference type="InterPro" id="IPR029071">
    <property type="entry name" value="Ubiquitin-like_domsf"/>
</dbReference>
<dbReference type="GO" id="GO:0043130">
    <property type="term" value="F:ubiquitin binding"/>
    <property type="evidence" value="ECO:0007669"/>
    <property type="project" value="TreeGrafter"/>
</dbReference>
<dbReference type="GO" id="GO:0007030">
    <property type="term" value="P:Golgi organization"/>
    <property type="evidence" value="ECO:0007669"/>
    <property type="project" value="TreeGrafter"/>
</dbReference>
<dbReference type="FunFam" id="3.10.20.90:FF:000179">
    <property type="entry name" value="Plant UBX domain-containing protein 4"/>
    <property type="match status" value="1"/>
</dbReference>
<dbReference type="InterPro" id="IPR036241">
    <property type="entry name" value="NSFL1C_SEP_dom_sf"/>
</dbReference>